<dbReference type="InterPro" id="IPR026913">
    <property type="entry name" value="METTL24"/>
</dbReference>
<sequence>MAILGLRKTVALVAGFVISALLVANWDASLDFAHLPYAAWPPPHHTEDQVRLSEGYYDLALGERQNLIKKWGPIVERVVSFPSNGEHYTLWDFFTPAFQCPHRMQRMGTLGDGGKWVCGMERVEKKKDCVIYSVGINGESSFEAHLLERAPGCQVWGYDFSVKAFGPEIEEVPDLKRRAHFKAYALGGKDAPHESPPYYTLASLMAQNNHTFIDILKIDIEGAEFETLETLVDAYPSALNPDPRAGGMAGGGLPFGQLQLEIHARDEKWSSFPRFLQWWEKLESAGLRPFWTEPNLVYLNIYRGQRPDLAEYSFINIRGKHELVSDYYLRRD</sequence>
<protein>
    <recommendedName>
        <fullName evidence="1">Methyltransferase domain-containing protein</fullName>
    </recommendedName>
</protein>
<organism evidence="2 3">
    <name type="scientific">Athelia psychrophila</name>
    <dbReference type="NCBI Taxonomy" id="1759441"/>
    <lineage>
        <taxon>Eukaryota</taxon>
        <taxon>Fungi</taxon>
        <taxon>Dikarya</taxon>
        <taxon>Basidiomycota</taxon>
        <taxon>Agaricomycotina</taxon>
        <taxon>Agaricomycetes</taxon>
        <taxon>Agaricomycetidae</taxon>
        <taxon>Atheliales</taxon>
        <taxon>Atheliaceae</taxon>
        <taxon>Athelia</taxon>
    </lineage>
</organism>
<proteinExistence type="predicted"/>
<dbReference type="PANTHER" id="PTHR32026">
    <property type="entry name" value="METHYLTRANSFERASE-LIKE PROTEIN 24"/>
    <property type="match status" value="1"/>
</dbReference>
<feature type="domain" description="Methyltransferase" evidence="1">
    <location>
        <begin position="92"/>
        <end position="233"/>
    </location>
</feature>
<gene>
    <name evidence="2" type="ORF">FIBSPDRAFT_771630</name>
</gene>
<evidence type="ECO:0000313" key="2">
    <source>
        <dbReference type="EMBL" id="KZP34205.1"/>
    </source>
</evidence>
<keyword evidence="3" id="KW-1185">Reference proteome</keyword>
<dbReference type="EMBL" id="KV417480">
    <property type="protein sequence ID" value="KZP34205.1"/>
    <property type="molecule type" value="Genomic_DNA"/>
</dbReference>
<dbReference type="Proteomes" id="UP000076532">
    <property type="component" value="Unassembled WGS sequence"/>
</dbReference>
<dbReference type="Pfam" id="PF13383">
    <property type="entry name" value="Methyltransf_22"/>
    <property type="match status" value="1"/>
</dbReference>
<dbReference type="InterPro" id="IPR025714">
    <property type="entry name" value="Methyltranfer_dom"/>
</dbReference>
<evidence type="ECO:0000313" key="3">
    <source>
        <dbReference type="Proteomes" id="UP000076532"/>
    </source>
</evidence>
<name>A0A166WX82_9AGAM</name>
<dbReference type="PANTHER" id="PTHR32026:SF10">
    <property type="entry name" value="METHYLTRANSFERASE-LIKE PROTEIN 24-RELATED"/>
    <property type="match status" value="1"/>
</dbReference>
<reference evidence="2 3" key="1">
    <citation type="journal article" date="2016" name="Mol. Biol. Evol.">
        <title>Comparative Genomics of Early-Diverging Mushroom-Forming Fungi Provides Insights into the Origins of Lignocellulose Decay Capabilities.</title>
        <authorList>
            <person name="Nagy L.G."/>
            <person name="Riley R."/>
            <person name="Tritt A."/>
            <person name="Adam C."/>
            <person name="Daum C."/>
            <person name="Floudas D."/>
            <person name="Sun H."/>
            <person name="Yadav J.S."/>
            <person name="Pangilinan J."/>
            <person name="Larsson K.H."/>
            <person name="Matsuura K."/>
            <person name="Barry K."/>
            <person name="Labutti K."/>
            <person name="Kuo R."/>
            <person name="Ohm R.A."/>
            <person name="Bhattacharya S.S."/>
            <person name="Shirouzu T."/>
            <person name="Yoshinaga Y."/>
            <person name="Martin F.M."/>
            <person name="Grigoriev I.V."/>
            <person name="Hibbett D.S."/>
        </authorList>
    </citation>
    <scope>NUCLEOTIDE SEQUENCE [LARGE SCALE GENOMIC DNA]</scope>
    <source>
        <strain evidence="2 3">CBS 109695</strain>
    </source>
</reference>
<dbReference type="AlphaFoldDB" id="A0A166WX82"/>
<dbReference type="OrthoDB" id="10006218at2759"/>
<dbReference type="STRING" id="436010.A0A166WX82"/>
<evidence type="ECO:0000259" key="1">
    <source>
        <dbReference type="Pfam" id="PF13383"/>
    </source>
</evidence>
<accession>A0A166WX82</accession>